<organism evidence="1 2">
    <name type="scientific">Caenorhabditis japonica</name>
    <dbReference type="NCBI Taxonomy" id="281687"/>
    <lineage>
        <taxon>Eukaryota</taxon>
        <taxon>Metazoa</taxon>
        <taxon>Ecdysozoa</taxon>
        <taxon>Nematoda</taxon>
        <taxon>Chromadorea</taxon>
        <taxon>Rhabditida</taxon>
        <taxon>Rhabditina</taxon>
        <taxon>Rhabditomorpha</taxon>
        <taxon>Rhabditoidea</taxon>
        <taxon>Rhabditidae</taxon>
        <taxon>Peloderinae</taxon>
        <taxon>Caenorhabditis</taxon>
    </lineage>
</organism>
<reference evidence="2" key="1">
    <citation type="submission" date="2010-08" db="EMBL/GenBank/DDBJ databases">
        <authorList>
            <consortium name="Caenorhabditis japonica Sequencing Consortium"/>
            <person name="Wilson R.K."/>
        </authorList>
    </citation>
    <scope>NUCLEOTIDE SEQUENCE [LARGE SCALE GENOMIC DNA]</scope>
    <source>
        <strain evidence="2">DF5081</strain>
    </source>
</reference>
<evidence type="ECO:0000313" key="1">
    <source>
        <dbReference type="EnsemblMetazoa" id="CJA34279.1"/>
    </source>
</evidence>
<protein>
    <submittedName>
        <fullName evidence="1">Uncharacterized protein</fullName>
    </submittedName>
</protein>
<sequence>MLEQVAARGRWRSIGGLQRYLKDVPTTQGVFHEVDDHN</sequence>
<keyword evidence="2" id="KW-1185">Reference proteome</keyword>
<dbReference type="Proteomes" id="UP000005237">
    <property type="component" value="Unassembled WGS sequence"/>
</dbReference>
<name>A0A8R1EFF2_CAEJA</name>
<proteinExistence type="predicted"/>
<reference evidence="1" key="2">
    <citation type="submission" date="2022-06" db="UniProtKB">
        <authorList>
            <consortium name="EnsemblMetazoa"/>
        </authorList>
    </citation>
    <scope>IDENTIFICATION</scope>
    <source>
        <strain evidence="1">DF5081</strain>
    </source>
</reference>
<dbReference type="EnsemblMetazoa" id="CJA34279.1">
    <property type="protein sequence ID" value="CJA34279.1"/>
    <property type="gene ID" value="WBGene00210126"/>
</dbReference>
<evidence type="ECO:0000313" key="2">
    <source>
        <dbReference type="Proteomes" id="UP000005237"/>
    </source>
</evidence>
<accession>A0A8R1EFF2</accession>